<comment type="subcellular location">
    <subcellularLocation>
        <location evidence="1">Cell membrane</location>
        <topology evidence="1">Multi-pass membrane protein</topology>
    </subcellularLocation>
</comment>
<keyword evidence="6 9" id="KW-1133">Transmembrane helix</keyword>
<dbReference type="GO" id="GO:0033214">
    <property type="term" value="P:siderophore-iron import into cell"/>
    <property type="evidence" value="ECO:0007669"/>
    <property type="project" value="TreeGrafter"/>
</dbReference>
<feature type="transmembrane region" description="Helical" evidence="9">
    <location>
        <begin position="39"/>
        <end position="62"/>
    </location>
</feature>
<dbReference type="InterPro" id="IPR037294">
    <property type="entry name" value="ABC_BtuC-like"/>
</dbReference>
<keyword evidence="5 9" id="KW-0812">Transmembrane</keyword>
<keyword evidence="11" id="KW-1185">Reference proteome</keyword>
<accession>A0A4S8PGC5</accession>
<evidence type="ECO:0000256" key="7">
    <source>
        <dbReference type="ARBA" id="ARBA00023136"/>
    </source>
</evidence>
<gene>
    <name evidence="10" type="ORF">E9998_09460</name>
</gene>
<name>A0A4S8PGC5_9ACTN</name>
<sequence length="362" mass="36561">MSTVHRARAQTPPNPADLDSASDASEPERTRPRPRHGRLTLGLLALVGLLAALAVLSVAVGARPMDLGEVWSGLTDRASDAYPVVTELRLPRTALGLASGAALGLAGALMQAMTRNPLADPGLLGVNTGAAAAVVTASFFLGSFGFTQTIAFAFLGAAVASVAVYLIAGAASATPARLALAGAAVTAAGYAYVSAIQLMDAATLDQMRFWSVGSLVNAHQTPILPVALLIAVAAAGGILLARPLNALALGDATATGLGVDPRVLRVAGIAAITVLAGTATAVCGPIVFVGLVVPHAVRAFTGPDQHWVLPYSMLTGAAFLLAADVLGRVVGRPGEVQVGIVCAVAGGPFFLHLVSRRKVARL</sequence>
<dbReference type="Proteomes" id="UP000305792">
    <property type="component" value="Unassembled WGS sequence"/>
</dbReference>
<organism evidence="10 11">
    <name type="scientific">Glycomyces paridis</name>
    <dbReference type="NCBI Taxonomy" id="2126555"/>
    <lineage>
        <taxon>Bacteria</taxon>
        <taxon>Bacillati</taxon>
        <taxon>Actinomycetota</taxon>
        <taxon>Actinomycetes</taxon>
        <taxon>Glycomycetales</taxon>
        <taxon>Glycomycetaceae</taxon>
        <taxon>Glycomyces</taxon>
    </lineage>
</organism>
<feature type="transmembrane region" description="Helical" evidence="9">
    <location>
        <begin position="122"/>
        <end position="144"/>
    </location>
</feature>
<protein>
    <submittedName>
        <fullName evidence="10">Iron ABC transporter permease</fullName>
    </submittedName>
</protein>
<dbReference type="Pfam" id="PF01032">
    <property type="entry name" value="FecCD"/>
    <property type="match status" value="1"/>
</dbReference>
<evidence type="ECO:0000256" key="5">
    <source>
        <dbReference type="ARBA" id="ARBA00022692"/>
    </source>
</evidence>
<evidence type="ECO:0000256" key="8">
    <source>
        <dbReference type="SAM" id="MobiDB-lite"/>
    </source>
</evidence>
<dbReference type="Gene3D" id="1.10.3470.10">
    <property type="entry name" value="ABC transporter involved in vitamin B12 uptake, BtuC"/>
    <property type="match status" value="1"/>
</dbReference>
<dbReference type="GO" id="GO:0022857">
    <property type="term" value="F:transmembrane transporter activity"/>
    <property type="evidence" value="ECO:0007669"/>
    <property type="project" value="InterPro"/>
</dbReference>
<keyword evidence="4" id="KW-1003">Cell membrane</keyword>
<feature type="transmembrane region" description="Helical" evidence="9">
    <location>
        <begin position="178"/>
        <end position="199"/>
    </location>
</feature>
<feature type="transmembrane region" description="Helical" evidence="9">
    <location>
        <begin position="93"/>
        <end position="110"/>
    </location>
</feature>
<dbReference type="CDD" id="cd06550">
    <property type="entry name" value="TM_ABC_iron-siderophores_like"/>
    <property type="match status" value="1"/>
</dbReference>
<evidence type="ECO:0000256" key="6">
    <source>
        <dbReference type="ARBA" id="ARBA00022989"/>
    </source>
</evidence>
<comment type="caution">
    <text evidence="10">The sequence shown here is derived from an EMBL/GenBank/DDBJ whole genome shotgun (WGS) entry which is preliminary data.</text>
</comment>
<dbReference type="FunFam" id="1.10.3470.10:FF:000001">
    <property type="entry name" value="Vitamin B12 ABC transporter permease BtuC"/>
    <property type="match status" value="1"/>
</dbReference>
<proteinExistence type="inferred from homology"/>
<feature type="transmembrane region" description="Helical" evidence="9">
    <location>
        <begin position="338"/>
        <end position="355"/>
    </location>
</feature>
<evidence type="ECO:0000256" key="1">
    <source>
        <dbReference type="ARBA" id="ARBA00004651"/>
    </source>
</evidence>
<evidence type="ECO:0000313" key="11">
    <source>
        <dbReference type="Proteomes" id="UP000305792"/>
    </source>
</evidence>
<dbReference type="InterPro" id="IPR000522">
    <property type="entry name" value="ABC_transptr_permease_BtuC"/>
</dbReference>
<dbReference type="EMBL" id="STGX01000006">
    <property type="protein sequence ID" value="THV28971.1"/>
    <property type="molecule type" value="Genomic_DNA"/>
</dbReference>
<evidence type="ECO:0000256" key="2">
    <source>
        <dbReference type="ARBA" id="ARBA00007935"/>
    </source>
</evidence>
<evidence type="ECO:0000313" key="10">
    <source>
        <dbReference type="EMBL" id="THV28971.1"/>
    </source>
</evidence>
<evidence type="ECO:0000256" key="4">
    <source>
        <dbReference type="ARBA" id="ARBA00022475"/>
    </source>
</evidence>
<dbReference type="PANTHER" id="PTHR30472">
    <property type="entry name" value="FERRIC ENTEROBACTIN TRANSPORT SYSTEM PERMEASE PROTEIN"/>
    <property type="match status" value="1"/>
</dbReference>
<dbReference type="GO" id="GO:0005886">
    <property type="term" value="C:plasma membrane"/>
    <property type="evidence" value="ECO:0007669"/>
    <property type="project" value="UniProtKB-SubCell"/>
</dbReference>
<reference evidence="10 11" key="1">
    <citation type="journal article" date="2018" name="Int. J. Syst. Evol. Microbiol.">
        <title>Glycomyces paridis sp. nov., isolated from the medicinal plant Paris polyphylla.</title>
        <authorList>
            <person name="Fang X.M."/>
            <person name="Bai J.L."/>
            <person name="Su J."/>
            <person name="Zhao L.L."/>
            <person name="Liu H.Y."/>
            <person name="Ma B.P."/>
            <person name="Zhang Y.Q."/>
            <person name="Yu L.Y."/>
        </authorList>
    </citation>
    <scope>NUCLEOTIDE SEQUENCE [LARGE SCALE GENOMIC DNA]</scope>
    <source>
        <strain evidence="10 11">CPCC 204357</strain>
    </source>
</reference>
<feature type="transmembrane region" description="Helical" evidence="9">
    <location>
        <begin position="263"/>
        <end position="288"/>
    </location>
</feature>
<dbReference type="OrthoDB" id="9782305at2"/>
<evidence type="ECO:0000256" key="9">
    <source>
        <dbReference type="SAM" id="Phobius"/>
    </source>
</evidence>
<keyword evidence="3" id="KW-0813">Transport</keyword>
<feature type="transmembrane region" description="Helical" evidence="9">
    <location>
        <begin position="308"/>
        <end position="326"/>
    </location>
</feature>
<feature type="transmembrane region" description="Helical" evidence="9">
    <location>
        <begin position="219"/>
        <end position="242"/>
    </location>
</feature>
<comment type="similarity">
    <text evidence="2">Belongs to the binding-protein-dependent transport system permease family. FecCD subfamily.</text>
</comment>
<feature type="region of interest" description="Disordered" evidence="8">
    <location>
        <begin position="1"/>
        <end position="36"/>
    </location>
</feature>
<keyword evidence="7 9" id="KW-0472">Membrane</keyword>
<feature type="transmembrane region" description="Helical" evidence="9">
    <location>
        <begin position="150"/>
        <end position="171"/>
    </location>
</feature>
<dbReference type="AlphaFoldDB" id="A0A4S8PGC5"/>
<evidence type="ECO:0000256" key="3">
    <source>
        <dbReference type="ARBA" id="ARBA00022448"/>
    </source>
</evidence>
<dbReference type="PANTHER" id="PTHR30472:SF1">
    <property type="entry name" value="FE(3+) DICITRATE TRANSPORT SYSTEM PERMEASE PROTEIN FECC-RELATED"/>
    <property type="match status" value="1"/>
</dbReference>
<dbReference type="SUPFAM" id="SSF81345">
    <property type="entry name" value="ABC transporter involved in vitamin B12 uptake, BtuC"/>
    <property type="match status" value="1"/>
</dbReference>